<dbReference type="InterPro" id="IPR050187">
    <property type="entry name" value="Lipid_Phosphate_FormReg"/>
</dbReference>
<keyword evidence="15" id="KW-1185">Reference proteome</keyword>
<dbReference type="InterPro" id="IPR045540">
    <property type="entry name" value="YegS/DAGK_C"/>
</dbReference>
<sequence>MKKILLIYNPNAGDEKGNELLETIERKLKENFEEVLIKETKDAGHATELAKEYKDIESIAVFGGDGTINEVLLGMYEADSHAKLLIIPAGTGNLLAKKLDIPENPEEALNAFSFNKTKKIDLGKCGDNVFSMFASIGAIPEAIHEVSSEEKSKLGGLAYIKKSVEKLLDSHKYELEITSDGGEYSGEVDHLMVCLSNKIGKLEFTKENKDMDNGLAHVLILTDDSVKDRLEVLRASVAGEVEDVDKVVNFKAKKISIKSLDGDVKVDIDGDEGPKLPVDIEIINKAVEVYIPDLNEV</sequence>
<dbReference type="GO" id="GO:0016301">
    <property type="term" value="F:kinase activity"/>
    <property type="evidence" value="ECO:0007669"/>
    <property type="project" value="UniProtKB-KW"/>
</dbReference>
<dbReference type="RefSeq" id="WP_216548323.1">
    <property type="nucleotide sequence ID" value="NZ_JAHLQO010000001.1"/>
</dbReference>
<evidence type="ECO:0000256" key="11">
    <source>
        <dbReference type="ARBA" id="ARBA00023209"/>
    </source>
</evidence>
<keyword evidence="8" id="KW-0067">ATP-binding</keyword>
<evidence type="ECO:0000256" key="1">
    <source>
        <dbReference type="ARBA" id="ARBA00001946"/>
    </source>
</evidence>
<feature type="domain" description="DAGKc" evidence="13">
    <location>
        <begin position="1"/>
        <end position="128"/>
    </location>
</feature>
<dbReference type="Pfam" id="PF19279">
    <property type="entry name" value="YegS_C"/>
    <property type="match status" value="1"/>
</dbReference>
<keyword evidence="11" id="KW-0594">Phospholipid biosynthesis</keyword>
<dbReference type="PANTHER" id="PTHR12358:SF106">
    <property type="entry name" value="LIPID KINASE YEGS"/>
    <property type="match status" value="1"/>
</dbReference>
<proteinExistence type="inferred from homology"/>
<dbReference type="NCBIfam" id="TIGR00147">
    <property type="entry name" value="YegS/Rv2252/BmrU family lipid kinase"/>
    <property type="match status" value="1"/>
</dbReference>
<reference evidence="14 15" key="1">
    <citation type="submission" date="2021-06" db="EMBL/GenBank/DDBJ databases">
        <authorList>
            <person name="Sun Q."/>
            <person name="Li D."/>
        </authorList>
    </citation>
    <scope>NUCLEOTIDE SEQUENCE [LARGE SCALE GENOMIC DNA]</scope>
    <source>
        <strain evidence="14 15">MSJ-1</strain>
    </source>
</reference>
<dbReference type="Proteomes" id="UP000783742">
    <property type="component" value="Unassembled WGS sequence"/>
</dbReference>
<keyword evidence="5" id="KW-0479">Metal-binding</keyword>
<evidence type="ECO:0000256" key="2">
    <source>
        <dbReference type="ARBA" id="ARBA00005983"/>
    </source>
</evidence>
<evidence type="ECO:0000256" key="6">
    <source>
        <dbReference type="ARBA" id="ARBA00022741"/>
    </source>
</evidence>
<keyword evidence="10" id="KW-0443">Lipid metabolism</keyword>
<keyword evidence="9" id="KW-0460">Magnesium</keyword>
<accession>A0ABS6FG89</accession>
<dbReference type="InterPro" id="IPR005218">
    <property type="entry name" value="Diacylglycerol/lipid_kinase"/>
</dbReference>
<gene>
    <name evidence="14" type="ORF">KQI68_01650</name>
</gene>
<keyword evidence="3" id="KW-0444">Lipid biosynthesis</keyword>
<evidence type="ECO:0000313" key="14">
    <source>
        <dbReference type="EMBL" id="MBU5668537.1"/>
    </source>
</evidence>
<comment type="caution">
    <text evidence="14">The sequence shown here is derived from an EMBL/GenBank/DDBJ whole genome shotgun (WGS) entry which is preliminary data.</text>
</comment>
<dbReference type="EMBL" id="JAHLQO010000001">
    <property type="protein sequence ID" value="MBU5668537.1"/>
    <property type="molecule type" value="Genomic_DNA"/>
</dbReference>
<dbReference type="SMART" id="SM00046">
    <property type="entry name" value="DAGKc"/>
    <property type="match status" value="1"/>
</dbReference>
<dbReference type="PANTHER" id="PTHR12358">
    <property type="entry name" value="SPHINGOSINE KINASE"/>
    <property type="match status" value="1"/>
</dbReference>
<evidence type="ECO:0000259" key="13">
    <source>
        <dbReference type="PROSITE" id="PS50146"/>
    </source>
</evidence>
<keyword evidence="6" id="KW-0547">Nucleotide-binding</keyword>
<keyword evidence="12" id="KW-1208">Phospholipid metabolism</keyword>
<organism evidence="14 15">
    <name type="scientific">Peptoniphilus ovalis</name>
    <dbReference type="NCBI Taxonomy" id="2841503"/>
    <lineage>
        <taxon>Bacteria</taxon>
        <taxon>Bacillati</taxon>
        <taxon>Bacillota</taxon>
        <taxon>Tissierellia</taxon>
        <taxon>Tissierellales</taxon>
        <taxon>Peptoniphilaceae</taxon>
        <taxon>Peptoniphilus</taxon>
    </lineage>
</organism>
<comment type="cofactor">
    <cofactor evidence="1">
        <name>Mg(2+)</name>
        <dbReference type="ChEBI" id="CHEBI:18420"/>
    </cofactor>
</comment>
<evidence type="ECO:0000256" key="5">
    <source>
        <dbReference type="ARBA" id="ARBA00022723"/>
    </source>
</evidence>
<keyword evidence="7 14" id="KW-0418">Kinase</keyword>
<protein>
    <submittedName>
        <fullName evidence="14">Diacylglycerol kinase family lipid kinase</fullName>
    </submittedName>
</protein>
<dbReference type="Pfam" id="PF00781">
    <property type="entry name" value="DAGK_cat"/>
    <property type="match status" value="1"/>
</dbReference>
<evidence type="ECO:0000256" key="8">
    <source>
        <dbReference type="ARBA" id="ARBA00022840"/>
    </source>
</evidence>
<dbReference type="PROSITE" id="PS50146">
    <property type="entry name" value="DAGK"/>
    <property type="match status" value="1"/>
</dbReference>
<evidence type="ECO:0000256" key="7">
    <source>
        <dbReference type="ARBA" id="ARBA00022777"/>
    </source>
</evidence>
<evidence type="ECO:0000256" key="3">
    <source>
        <dbReference type="ARBA" id="ARBA00022516"/>
    </source>
</evidence>
<evidence type="ECO:0000256" key="10">
    <source>
        <dbReference type="ARBA" id="ARBA00023098"/>
    </source>
</evidence>
<name>A0ABS6FG89_9FIRM</name>
<evidence type="ECO:0000256" key="9">
    <source>
        <dbReference type="ARBA" id="ARBA00022842"/>
    </source>
</evidence>
<evidence type="ECO:0000256" key="4">
    <source>
        <dbReference type="ARBA" id="ARBA00022679"/>
    </source>
</evidence>
<evidence type="ECO:0000313" key="15">
    <source>
        <dbReference type="Proteomes" id="UP000783742"/>
    </source>
</evidence>
<comment type="similarity">
    <text evidence="2">Belongs to the diacylglycerol/lipid kinase family.</text>
</comment>
<keyword evidence="4" id="KW-0808">Transferase</keyword>
<dbReference type="InterPro" id="IPR001206">
    <property type="entry name" value="Diacylglycerol_kinase_cat_dom"/>
</dbReference>
<evidence type="ECO:0000256" key="12">
    <source>
        <dbReference type="ARBA" id="ARBA00023264"/>
    </source>
</evidence>